<feature type="compositionally biased region" description="Polar residues" evidence="17">
    <location>
        <begin position="1060"/>
        <end position="1075"/>
    </location>
</feature>
<evidence type="ECO:0000256" key="9">
    <source>
        <dbReference type="ARBA" id="ARBA00022963"/>
    </source>
</evidence>
<feature type="region of interest" description="Disordered" evidence="17">
    <location>
        <begin position="868"/>
        <end position="888"/>
    </location>
</feature>
<dbReference type="GO" id="GO:0004622">
    <property type="term" value="F:phosphatidylcholine lysophospholipase activity"/>
    <property type="evidence" value="ECO:0007669"/>
    <property type="project" value="UniProtKB-EC"/>
</dbReference>
<dbReference type="InterPro" id="IPR016035">
    <property type="entry name" value="Acyl_Trfase/lysoPLipase"/>
</dbReference>
<keyword evidence="8 16" id="KW-0256">Endoplasmic reticulum</keyword>
<keyword evidence="12 16" id="KW-0472">Membrane</keyword>
<dbReference type="PANTHER" id="PTHR14226">
    <property type="entry name" value="NEUROPATHY TARGET ESTERASE/SWISS CHEESE D.MELANOGASTER"/>
    <property type="match status" value="1"/>
</dbReference>
<dbReference type="PROSITE" id="PS51635">
    <property type="entry name" value="PNPLA"/>
    <property type="match status" value="1"/>
</dbReference>
<dbReference type="FunFam" id="3.40.1090.10:FF:000013">
    <property type="entry name" value="Lysophospholipase NTE1"/>
    <property type="match status" value="1"/>
</dbReference>
<feature type="domain" description="PNPLA" evidence="19">
    <location>
        <begin position="1559"/>
        <end position="1723"/>
    </location>
</feature>
<feature type="compositionally biased region" description="Polar residues" evidence="17">
    <location>
        <begin position="310"/>
        <end position="341"/>
    </location>
</feature>
<keyword evidence="11 15" id="KW-0443">Lipid metabolism</keyword>
<keyword evidence="7 15" id="KW-0378">Hydrolase</keyword>
<feature type="compositionally biased region" description="Polar residues" evidence="17">
    <location>
        <begin position="953"/>
        <end position="964"/>
    </location>
</feature>
<feature type="region of interest" description="Disordered" evidence="17">
    <location>
        <begin position="936"/>
        <end position="1121"/>
    </location>
</feature>
<evidence type="ECO:0000313" key="20">
    <source>
        <dbReference type="EMBL" id="SPO21650.1"/>
    </source>
</evidence>
<dbReference type="InterPro" id="IPR056556">
    <property type="entry name" value="NTE1_P-loop_dom"/>
</dbReference>
<evidence type="ECO:0000259" key="18">
    <source>
        <dbReference type="PROSITE" id="PS50042"/>
    </source>
</evidence>
<dbReference type="Pfam" id="PF00027">
    <property type="entry name" value="cNMP_binding"/>
    <property type="match status" value="1"/>
</dbReference>
<dbReference type="Pfam" id="PF24179">
    <property type="entry name" value="NTE_Ploop"/>
    <property type="match status" value="1"/>
</dbReference>
<feature type="short sequence motif" description="DGA/G" evidence="15">
    <location>
        <begin position="1710"/>
        <end position="1712"/>
    </location>
</feature>
<evidence type="ECO:0000256" key="10">
    <source>
        <dbReference type="ARBA" id="ARBA00022989"/>
    </source>
</evidence>
<evidence type="ECO:0000256" key="17">
    <source>
        <dbReference type="SAM" id="MobiDB-lite"/>
    </source>
</evidence>
<dbReference type="Proteomes" id="UP000324022">
    <property type="component" value="Unassembled WGS sequence"/>
</dbReference>
<dbReference type="EMBL" id="OOIN01000003">
    <property type="protein sequence ID" value="SPO21650.1"/>
    <property type="molecule type" value="Genomic_DNA"/>
</dbReference>
<dbReference type="InterPro" id="IPR050301">
    <property type="entry name" value="NTE"/>
</dbReference>
<feature type="short sequence motif" description="GXSXG" evidence="15">
    <location>
        <begin position="1590"/>
        <end position="1594"/>
    </location>
</feature>
<evidence type="ECO:0000256" key="15">
    <source>
        <dbReference type="PROSITE-ProRule" id="PRU01161"/>
    </source>
</evidence>
<feature type="compositionally biased region" description="Polar residues" evidence="17">
    <location>
        <begin position="1005"/>
        <end position="1015"/>
    </location>
</feature>
<feature type="active site" description="Proton acceptor" evidence="15">
    <location>
        <position position="1710"/>
    </location>
</feature>
<dbReference type="SMART" id="SM00100">
    <property type="entry name" value="cNMP"/>
    <property type="match status" value="1"/>
</dbReference>
<feature type="domain" description="Cyclic nucleotide-binding" evidence="18">
    <location>
        <begin position="1181"/>
        <end position="1282"/>
    </location>
</feature>
<keyword evidence="6" id="KW-0677">Repeat</keyword>
<dbReference type="Gene3D" id="2.60.120.10">
    <property type="entry name" value="Jelly Rolls"/>
    <property type="match status" value="3"/>
</dbReference>
<dbReference type="Gene3D" id="3.40.1090.10">
    <property type="entry name" value="Cytosolic phospholipase A2 catalytic domain"/>
    <property type="match status" value="2"/>
</dbReference>
<feature type="region of interest" description="Disordered" evidence="17">
    <location>
        <begin position="309"/>
        <end position="341"/>
    </location>
</feature>
<feature type="compositionally biased region" description="Pro residues" evidence="17">
    <location>
        <begin position="1094"/>
        <end position="1110"/>
    </location>
</feature>
<proteinExistence type="inferred from homology"/>
<dbReference type="InterPro" id="IPR002641">
    <property type="entry name" value="PNPLA_dom"/>
</dbReference>
<evidence type="ECO:0000256" key="12">
    <source>
        <dbReference type="ARBA" id="ARBA00023136"/>
    </source>
</evidence>
<dbReference type="GO" id="GO:0016042">
    <property type="term" value="P:lipid catabolic process"/>
    <property type="evidence" value="ECO:0007669"/>
    <property type="project" value="UniProtKB-UniRule"/>
</dbReference>
<dbReference type="SUPFAM" id="SSF51206">
    <property type="entry name" value="cAMP-binding domain-like"/>
    <property type="match status" value="3"/>
</dbReference>
<dbReference type="EC" id="3.1.1.5" evidence="3 16"/>
<gene>
    <name evidence="20" type="ORF">UTRI_01133_B</name>
</gene>
<dbReference type="InterPro" id="IPR014710">
    <property type="entry name" value="RmlC-like_jellyroll"/>
</dbReference>
<feature type="compositionally biased region" description="Low complexity" evidence="17">
    <location>
        <begin position="1022"/>
        <end position="1036"/>
    </location>
</feature>
<feature type="compositionally biased region" description="Polar residues" evidence="17">
    <location>
        <begin position="631"/>
        <end position="643"/>
    </location>
</feature>
<evidence type="ECO:0000256" key="2">
    <source>
        <dbReference type="ARBA" id="ARBA00006636"/>
    </source>
</evidence>
<feature type="compositionally biased region" description="Acidic residues" evidence="17">
    <location>
        <begin position="1847"/>
        <end position="1865"/>
    </location>
</feature>
<evidence type="ECO:0000256" key="14">
    <source>
        <dbReference type="ARBA" id="ARBA00049531"/>
    </source>
</evidence>
<evidence type="ECO:0000256" key="4">
    <source>
        <dbReference type="ARBA" id="ARBA00018317"/>
    </source>
</evidence>
<comment type="similarity">
    <text evidence="2 16">Belongs to the NTE family.</text>
</comment>
<feature type="compositionally biased region" description="Polar residues" evidence="17">
    <location>
        <begin position="757"/>
        <end position="766"/>
    </location>
</feature>
<dbReference type="Pfam" id="PF01734">
    <property type="entry name" value="Patatin"/>
    <property type="match status" value="1"/>
</dbReference>
<dbReference type="FunFam" id="3.40.1090.10:FF:000007">
    <property type="entry name" value="Lysophospholipase NTE1"/>
    <property type="match status" value="1"/>
</dbReference>
<reference evidence="20 21" key="1">
    <citation type="submission" date="2018-03" db="EMBL/GenBank/DDBJ databases">
        <authorList>
            <person name="Guldener U."/>
        </authorList>
    </citation>
    <scope>NUCLEOTIDE SEQUENCE [LARGE SCALE GENOMIC DNA]</scope>
    <source>
        <strain evidence="20 21">NBRC100155</strain>
    </source>
</reference>
<feature type="region of interest" description="Disordered" evidence="17">
    <location>
        <begin position="371"/>
        <end position="438"/>
    </location>
</feature>
<dbReference type="InterPro" id="IPR000595">
    <property type="entry name" value="cNMP-bd_dom"/>
</dbReference>
<evidence type="ECO:0000256" key="13">
    <source>
        <dbReference type="ARBA" id="ARBA00024965"/>
    </source>
</evidence>
<feature type="compositionally biased region" description="Basic residues" evidence="17">
    <location>
        <begin position="1869"/>
        <end position="1883"/>
    </location>
</feature>
<feature type="transmembrane region" description="Helical" evidence="16">
    <location>
        <begin position="85"/>
        <end position="105"/>
    </location>
</feature>
<dbReference type="PROSITE" id="PS50042">
    <property type="entry name" value="CNMP_BINDING_3"/>
    <property type="match status" value="2"/>
</dbReference>
<accession>A0A5C3DVN9</accession>
<feature type="transmembrane region" description="Helical" evidence="16">
    <location>
        <begin position="117"/>
        <end position="135"/>
    </location>
</feature>
<feature type="region of interest" description="Disordered" evidence="17">
    <location>
        <begin position="631"/>
        <end position="703"/>
    </location>
</feature>
<evidence type="ECO:0000256" key="3">
    <source>
        <dbReference type="ARBA" id="ARBA00013274"/>
    </source>
</evidence>
<dbReference type="InterPro" id="IPR001423">
    <property type="entry name" value="LysoPLipase_patatin_CS"/>
</dbReference>
<dbReference type="InterPro" id="IPR018490">
    <property type="entry name" value="cNMP-bd_dom_sf"/>
</dbReference>
<keyword evidence="5 16" id="KW-0812">Transmembrane</keyword>
<keyword evidence="21" id="KW-1185">Reference proteome</keyword>
<feature type="active site" description="Nucleophile" evidence="15">
    <location>
        <position position="1592"/>
    </location>
</feature>
<comment type="catalytic activity">
    <reaction evidence="14 16">
        <text>a 1-acyl-sn-glycero-3-phosphocholine + H2O = sn-glycerol 3-phosphocholine + a fatty acid + H(+)</text>
        <dbReference type="Rhea" id="RHEA:15177"/>
        <dbReference type="ChEBI" id="CHEBI:15377"/>
        <dbReference type="ChEBI" id="CHEBI:15378"/>
        <dbReference type="ChEBI" id="CHEBI:16870"/>
        <dbReference type="ChEBI" id="CHEBI:28868"/>
        <dbReference type="ChEBI" id="CHEBI:58168"/>
        <dbReference type="EC" id="3.1.1.5"/>
    </reaction>
</comment>
<feature type="compositionally biased region" description="Polar residues" evidence="17">
    <location>
        <begin position="381"/>
        <end position="406"/>
    </location>
</feature>
<dbReference type="OrthoDB" id="421051at2759"/>
<evidence type="ECO:0000256" key="8">
    <source>
        <dbReference type="ARBA" id="ARBA00022824"/>
    </source>
</evidence>
<sequence length="1892" mass="203735">MSQVPAASQASWSSIASAAVSSAADASTTLASAAKSAVTQASEPAASTAAVTAATAAATAYTDDRNPLIALIDGLLRVILASLNLIRILATFSTITVPSLVYTILHYSLTLQLNFPSLALLFLTSLVSAFIWLRYRHLNKYERLREVPLTRDEGFNLNPDVASAGGDNDRGSFHNYLDDFLQAIRIFGFLEKPVFHELARHLQTRRLVAGDSLSLDTDCSFYIVIDGHVQVYAPLPSATASAVGQDSVEDEDDNGYQLLNEVESGGTLSSLFTILSLFTEDVKLSFGDDDSHLGPHLLGSSNMDRHYNFSAGQYTGRGNRSTPGADNSTAPTSPYASAFNPPSQTAAQLQLNAAALRNVPAAMTTEGAVERLGGNAVRTGPKSSHSRTASSGTGSMTVQDGDTSTIMDPHEGNDDSGTNSLGHAPDLQMPPAQASAPFSHFAPGYNASPAATPMSSLPSTSQSPYFRGRATSIHALHDANPGGPHTPGSILSAISNSGHGHFAHSGDPLHRQGAGTVARATVDTTLAVIPAEAFKRLTKKFPNAAAHIVQVILARLSRVTFHTAHKYLGLTKEVMRTEKSINDLACFPLPSEFYEKGGMDKLRHRFLPQPTSKRESTSIYNDDDYFRNFQEWTSTNQRSSTPVPTGRDTEDGSPSKVRIAVDPPTLTTSPKQTAKKAPSRISTAKTPWGHPDPPLKTPTARTMVGPGDLLSMASLNEDGWHTSGFDLHSAQPTPRAKPRSVSKLEPFHGPLPHPMDDSTSGTSPRSGVSPIPRRNGTGGSGGASHYVDDLDGEHPFSNIGLAHFDIKNEVMDCIAKSIGLAQAVASPIAASYQASPHISAQDSLLQRSVFKSAFSSLSMLDAAMTEEESSITGTNSSMAGHGPSGFHPSDFENEVEIKFFPAGSTLVKAGESRAGLFYVIDGFLDILLSADANELEEEDRAPKSKSAGKGRGASTSTSSSNQDKTNSHRKAPSTTSLRTGRNHEDAAWDANTSRTQRRGTDADRTSSTGEGTTPSLHRPAGREGSSSSASYGNASGLRKRPTESAKVGNALDGTGGAGSGSSRKPSVSTGAGTNPSHRDSDATAAKVPAASKPPTRPPLQQPHRGNPPPQQQNGHRGKEGKRSIFTVGRGGIAGYLSSLLGTASYVDITAKTDVYVGFLPAHALERIMERRPIVLLTLCKRLLSLLPPLILHIDSSLDWQQVNAGQVIYREDDPSDSFFIVINGRLRAITEKSNGIEVHNEYGQGDSVGELDVITNSRRRTTLHAIRDSELAKMPSTLFNAISVRHPAITIQISRIIARRVRAELIRSKQEGAALGAPIPGLPDLGRNNLNLKTVAIVPVTRQVPVIDFAAKLQTAFDDTIGGRAIFLDQSSVMGVLGRHAFSRMGKLKLAGWLADLEQKYRMVVYVVDTPVSSAWSQTSIRQADCVLMVGFGDEPAMGEYERLLMSVKTTARKELVLLHPERSVPPGSTREWLKNRPWVHAHHHVEMAGLTGSHAAAAISTGGDPKAVKALRNLKQKLETSLQRYRKTKAPLSASGRPHHASDFARLARRLCGMSIGLVLGGGGARGCAHLGVIRALEERGIPIDMVGGTSIGSLVGGLYAREAEMVSTFGRAKRFAGRMASLWRFASDLTYPVVSYTTGHEFNRGVFKAIQETHIEDMWIPFFCNTTNITWSRMEVHTSGYAWRYIRGSMTLAGLIPPLVDEGNMLVDGGYVDNLPVTVMLAMGARSVFAVDVGSIDDTSPRAYGDTLSGWWVLLNRWNPWSDASKIPSIPDIQGRLTYVSSVKTLEEAKKVKGCFYMRMPVEEFGTLAFGRFDMIYEKGYKAAVDLLDGWDAEGKLPSGTERGEFEDDDEEEEYEEYTDDEGVGGVRRRVKKRRRTRRKAGISARRNSI</sequence>
<comment type="subcellular location">
    <subcellularLocation>
        <location evidence="1">Endoplasmic reticulum membrane</location>
        <topology evidence="1">Multi-pass membrane protein</topology>
    </subcellularLocation>
</comment>
<dbReference type="SUPFAM" id="SSF52151">
    <property type="entry name" value="FabD/lysophospholipase-like"/>
    <property type="match status" value="1"/>
</dbReference>
<keyword evidence="9 15" id="KW-0442">Lipid degradation</keyword>
<evidence type="ECO:0000256" key="5">
    <source>
        <dbReference type="ARBA" id="ARBA00022692"/>
    </source>
</evidence>
<evidence type="ECO:0000256" key="11">
    <source>
        <dbReference type="ARBA" id="ARBA00023098"/>
    </source>
</evidence>
<feature type="short sequence motif" description="GXGXXG" evidence="15">
    <location>
        <begin position="1563"/>
        <end position="1568"/>
    </location>
</feature>
<dbReference type="GO" id="GO:0005789">
    <property type="term" value="C:endoplasmic reticulum membrane"/>
    <property type="evidence" value="ECO:0007669"/>
    <property type="project" value="UniProtKB-SubCell"/>
</dbReference>
<evidence type="ECO:0000313" key="21">
    <source>
        <dbReference type="Proteomes" id="UP000324022"/>
    </source>
</evidence>
<keyword evidence="10 16" id="KW-1133">Transmembrane helix</keyword>
<evidence type="ECO:0000256" key="16">
    <source>
        <dbReference type="RuleBase" id="RU362043"/>
    </source>
</evidence>
<name>A0A5C3DVN9_9BASI</name>
<feature type="domain" description="Cyclic nucleotide-binding" evidence="18">
    <location>
        <begin position="893"/>
        <end position="934"/>
    </location>
</feature>
<dbReference type="PROSITE" id="PS01237">
    <property type="entry name" value="UPF0028"/>
    <property type="match status" value="1"/>
</dbReference>
<comment type="function">
    <text evidence="13">Intracellular phospholipase B that catalyzes the double deacylation of phosphatidylcholine (PC) to glycerophosphocholine (GroPCho). Plays an important role in membrane lipid homeostasis. Responsible for the rapid PC turnover in response to inositol, elevated temperatures, or when choline is present in the growth medium.</text>
</comment>
<evidence type="ECO:0000256" key="6">
    <source>
        <dbReference type="ARBA" id="ARBA00022737"/>
    </source>
</evidence>
<evidence type="ECO:0000256" key="1">
    <source>
        <dbReference type="ARBA" id="ARBA00004477"/>
    </source>
</evidence>
<organism evidence="20 21">
    <name type="scientific">Ustilago trichophora</name>
    <dbReference type="NCBI Taxonomy" id="86804"/>
    <lineage>
        <taxon>Eukaryota</taxon>
        <taxon>Fungi</taxon>
        <taxon>Dikarya</taxon>
        <taxon>Basidiomycota</taxon>
        <taxon>Ustilaginomycotina</taxon>
        <taxon>Ustilaginomycetes</taxon>
        <taxon>Ustilaginales</taxon>
        <taxon>Ustilaginaceae</taxon>
        <taxon>Ustilago</taxon>
    </lineage>
</organism>
<feature type="region of interest" description="Disordered" evidence="17">
    <location>
        <begin position="723"/>
        <end position="784"/>
    </location>
</feature>
<evidence type="ECO:0000259" key="19">
    <source>
        <dbReference type="PROSITE" id="PS51635"/>
    </source>
</evidence>
<dbReference type="CDD" id="cd00038">
    <property type="entry name" value="CAP_ED"/>
    <property type="match status" value="1"/>
</dbReference>
<protein>
    <recommendedName>
        <fullName evidence="4 16">Lysophospholipase NTE1</fullName>
        <ecNumber evidence="3 16">3.1.1.5</ecNumber>
    </recommendedName>
    <alternativeName>
        <fullName evidence="16">Intracellular phospholipase B</fullName>
    </alternativeName>
</protein>
<feature type="region of interest" description="Disordered" evidence="17">
    <location>
        <begin position="1838"/>
        <end position="1892"/>
    </location>
</feature>
<dbReference type="FunFam" id="2.60.120.10:FF:000062">
    <property type="entry name" value="Lysophospholipase NTE1"/>
    <property type="match status" value="1"/>
</dbReference>
<dbReference type="GO" id="GO:0046470">
    <property type="term" value="P:phosphatidylcholine metabolic process"/>
    <property type="evidence" value="ECO:0007669"/>
    <property type="project" value="InterPro"/>
</dbReference>
<dbReference type="PANTHER" id="PTHR14226:SF29">
    <property type="entry name" value="NEUROPATHY TARGET ESTERASE SWS"/>
    <property type="match status" value="1"/>
</dbReference>
<evidence type="ECO:0000256" key="7">
    <source>
        <dbReference type="ARBA" id="ARBA00022801"/>
    </source>
</evidence>